<dbReference type="InParanoid" id="A0A6J2HUW8"/>
<dbReference type="InterPro" id="IPR011989">
    <property type="entry name" value="ARM-like"/>
</dbReference>
<keyword evidence="1" id="KW-0677">Repeat</keyword>
<proteinExistence type="predicted"/>
<dbReference type="InterPro" id="IPR045206">
    <property type="entry name" value="Maestro_heat-like_prot"/>
</dbReference>
<dbReference type="Gene3D" id="1.25.10.10">
    <property type="entry name" value="Leucine-rich Repeat Variant"/>
    <property type="match status" value="1"/>
</dbReference>
<dbReference type="Pfam" id="PF21047">
    <property type="entry name" value="HEAT_Maestro"/>
    <property type="match status" value="1"/>
</dbReference>
<organism evidence="5 6">
    <name type="scientific">Pipra filicauda</name>
    <name type="common">Wire-tailed manakin</name>
    <dbReference type="NCBI Taxonomy" id="649802"/>
    <lineage>
        <taxon>Eukaryota</taxon>
        <taxon>Metazoa</taxon>
        <taxon>Chordata</taxon>
        <taxon>Craniata</taxon>
        <taxon>Vertebrata</taxon>
        <taxon>Euteleostomi</taxon>
        <taxon>Archelosauria</taxon>
        <taxon>Archosauria</taxon>
        <taxon>Dinosauria</taxon>
        <taxon>Saurischia</taxon>
        <taxon>Theropoda</taxon>
        <taxon>Coelurosauria</taxon>
        <taxon>Aves</taxon>
        <taxon>Neognathae</taxon>
        <taxon>Neoaves</taxon>
        <taxon>Telluraves</taxon>
        <taxon>Australaves</taxon>
        <taxon>Passeriformes</taxon>
        <taxon>Pipridae</taxon>
        <taxon>Pipra</taxon>
    </lineage>
</organism>
<dbReference type="PANTHER" id="PTHR23120:SF42">
    <property type="entry name" value="MAESTRO HEAT-LIKE REPEAT FAMILY MEMBER 3"/>
    <property type="match status" value="1"/>
</dbReference>
<keyword evidence="5" id="KW-1185">Reference proteome</keyword>
<feature type="compositionally biased region" description="Low complexity" evidence="2">
    <location>
        <begin position="892"/>
        <end position="902"/>
    </location>
</feature>
<feature type="domain" description="Maestro/Maestro-like HEAT-repeats" evidence="4">
    <location>
        <begin position="608"/>
        <end position="859"/>
    </location>
</feature>
<dbReference type="InterPro" id="IPR048465">
    <property type="entry name" value="Maestro-like_HEAT"/>
</dbReference>
<dbReference type="GO" id="GO:0005737">
    <property type="term" value="C:cytoplasm"/>
    <property type="evidence" value="ECO:0007669"/>
    <property type="project" value="TreeGrafter"/>
</dbReference>
<dbReference type="Pfam" id="PF23227">
    <property type="entry name" value="HEAT_MROH2B_C"/>
    <property type="match status" value="1"/>
</dbReference>
<gene>
    <name evidence="6" type="primary">LOC113995308</name>
</gene>
<dbReference type="PANTHER" id="PTHR23120">
    <property type="entry name" value="MAESTRO-RELATED HEAT DOMAIN-CONTAINING"/>
    <property type="match status" value="1"/>
</dbReference>
<evidence type="ECO:0000256" key="1">
    <source>
        <dbReference type="ARBA" id="ARBA00022737"/>
    </source>
</evidence>
<name>A0A6J2HUW8_9PASS</name>
<feature type="compositionally biased region" description="Polar residues" evidence="2">
    <location>
        <begin position="878"/>
        <end position="888"/>
    </location>
</feature>
<dbReference type="Proteomes" id="UP000504627">
    <property type="component" value="Unplaced"/>
</dbReference>
<evidence type="ECO:0000313" key="5">
    <source>
        <dbReference type="Proteomes" id="UP000504627"/>
    </source>
</evidence>
<feature type="region of interest" description="Disordered" evidence="2">
    <location>
        <begin position="16"/>
        <end position="56"/>
    </location>
</feature>
<evidence type="ECO:0000259" key="3">
    <source>
        <dbReference type="Pfam" id="PF21047"/>
    </source>
</evidence>
<protein>
    <submittedName>
        <fullName evidence="6">Maestro heat-like repeat-containing protein family member 6</fullName>
    </submittedName>
</protein>
<reference evidence="6" key="1">
    <citation type="submission" date="2025-08" db="UniProtKB">
        <authorList>
            <consortium name="RefSeq"/>
        </authorList>
    </citation>
    <scope>IDENTIFICATION</scope>
    <source>
        <tissue evidence="6">Muscle</tissue>
    </source>
</reference>
<dbReference type="SUPFAM" id="SSF48371">
    <property type="entry name" value="ARM repeat"/>
    <property type="match status" value="1"/>
</dbReference>
<dbReference type="GeneID" id="113995308"/>
<dbReference type="InterPro" id="IPR016024">
    <property type="entry name" value="ARM-type_fold"/>
</dbReference>
<feature type="compositionally biased region" description="Basic and acidic residues" evidence="2">
    <location>
        <begin position="45"/>
        <end position="56"/>
    </location>
</feature>
<dbReference type="RefSeq" id="XP_027591028.2">
    <property type="nucleotide sequence ID" value="XM_027735227.2"/>
</dbReference>
<evidence type="ECO:0000256" key="2">
    <source>
        <dbReference type="SAM" id="MobiDB-lite"/>
    </source>
</evidence>
<dbReference type="InterPro" id="IPR055406">
    <property type="entry name" value="HEAT_Maestro"/>
</dbReference>
<evidence type="ECO:0000259" key="4">
    <source>
        <dbReference type="Pfam" id="PF23227"/>
    </source>
</evidence>
<sequence>MAGGCFGLCRLLRRKRKNRRGPGAGPAQEAEEEVQHFQPLQQNPGRDRPEEQDRARGRLRRAVQRLLKFMGVRRRTATTAPPELMAQPDTSAAELEAEADVSTALRDCVASGDMAPMDCVASGDMALTDGTATSDMAPTDCAASGDVAPTDGTETSDTAVTNGTETTYMAATDCAASCDVAWVDGTDTSDTSQIEGTETSDTSPVEGTVTSDVAVIDGTETTDVAATDCAANCDTAPLDGTDTSETAPVNGRATSDTAWIEGTETSDMAPVEGTQTSDLAPMDGTATCDTVLADTETSSDTAPTDVGAKADAATEGITNTDCTLMHSVTDAPSLDVLEQKTVSSANEVPASVSPIHQWLTRQESAEVRSPIAIRRLAHTHPGHVVTTLLHCAPACDRAAAILWRTIASSATTAYKVLPTLLRVMEDWPLHSVSTSDGDHVDVFALAATLALWLMVQEPQCQDALLVHALRLLVALLCQVSMSTEQMPEEVSTFWRGCQEQHGLPTHPNSFVVQTIQALLWRLQWDQELVSVERKRGWDALLSADTHHYAVGLLAREMRRMLVPSYGPLARHLLGLLSREGPRWELPALAFLVEVLDYLDVSTCHDSVLQILARHLQSQCPERRRLALRGLLVLSVDPSMAKGICSLSEHLLELLCDGDGELVTMTLSLFRNVLQDGENRNEFSSTAPRLAEALRPVFDNDNSHVQLLSIRLFREVMDLLAEEGTEPWEMQVCQSLVPLFFRWHDENQRVAQAAREALFWATRFLQRKDLEQLLKTEQPFRFCDCLMGKDMSRRGEHLHQALPYLQSPQEPLREAAVRFMGVAGWHMREWQQDLWPILKALTDMSDDDCPSVSNMRAALMATYSRAMRTPPAPLRRPMSMQQPPTTAQGPLSAAAAPADVGPN</sequence>
<dbReference type="AlphaFoldDB" id="A0A6J2HUW8"/>
<accession>A0A6J2HUW8</accession>
<feature type="domain" description="Maestro-like HEAT-repeats" evidence="3">
    <location>
        <begin position="327"/>
        <end position="417"/>
    </location>
</feature>
<feature type="region of interest" description="Disordered" evidence="2">
    <location>
        <begin position="868"/>
        <end position="902"/>
    </location>
</feature>
<evidence type="ECO:0000313" key="6">
    <source>
        <dbReference type="RefSeq" id="XP_027591028.2"/>
    </source>
</evidence>